<dbReference type="NCBIfam" id="TIGR01439">
    <property type="entry name" value="lp_hng_hel_AbrB"/>
    <property type="match status" value="1"/>
</dbReference>
<dbReference type="PANTHER" id="PTHR34860:SF6">
    <property type="entry name" value="REPRESSOR-LIKE PROTEIN SSO7C3"/>
    <property type="match status" value="1"/>
</dbReference>
<dbReference type="Pfam" id="PF04014">
    <property type="entry name" value="MazE_antitoxin"/>
    <property type="match status" value="1"/>
</dbReference>
<name>X1F6L8_9ZZZZ</name>
<dbReference type="PANTHER" id="PTHR34860">
    <property type="entry name" value="REPRESSOR-LIKE PROTEIN SSO7C3"/>
    <property type="match status" value="1"/>
</dbReference>
<dbReference type="SMART" id="SM00966">
    <property type="entry name" value="SpoVT_AbrB"/>
    <property type="match status" value="1"/>
</dbReference>
<accession>X1F6L8</accession>
<dbReference type="AlphaFoldDB" id="X1F6L8"/>
<dbReference type="InterPro" id="IPR007159">
    <property type="entry name" value="SpoVT-AbrB_dom"/>
</dbReference>
<dbReference type="GO" id="GO:0003677">
    <property type="term" value="F:DNA binding"/>
    <property type="evidence" value="ECO:0007669"/>
    <property type="project" value="InterPro"/>
</dbReference>
<sequence length="83" mass="9504">MAIVTISTKGQIVIPKGVREILGLRPGTKINIELEGDEIKLRPIKENIPDRLYGKYRGINLLADLEKEHRREVEKELSRGTQR</sequence>
<proteinExistence type="predicted"/>
<evidence type="ECO:0000259" key="1">
    <source>
        <dbReference type="PROSITE" id="PS51740"/>
    </source>
</evidence>
<dbReference type="EMBL" id="BARU01004935">
    <property type="protein sequence ID" value="GAH25004.1"/>
    <property type="molecule type" value="Genomic_DNA"/>
</dbReference>
<feature type="domain" description="SpoVT-AbrB" evidence="1">
    <location>
        <begin position="1"/>
        <end position="46"/>
    </location>
</feature>
<gene>
    <name evidence="2" type="ORF">S03H2_09610</name>
</gene>
<comment type="caution">
    <text evidence="2">The sequence shown here is derived from an EMBL/GenBank/DDBJ whole genome shotgun (WGS) entry which is preliminary data.</text>
</comment>
<reference evidence="2" key="1">
    <citation type="journal article" date="2014" name="Front. Microbiol.">
        <title>High frequency of phylogenetically diverse reductive dehalogenase-homologous genes in deep subseafloor sedimentary metagenomes.</title>
        <authorList>
            <person name="Kawai M."/>
            <person name="Futagami T."/>
            <person name="Toyoda A."/>
            <person name="Takaki Y."/>
            <person name="Nishi S."/>
            <person name="Hori S."/>
            <person name="Arai W."/>
            <person name="Tsubouchi T."/>
            <person name="Morono Y."/>
            <person name="Uchiyama I."/>
            <person name="Ito T."/>
            <person name="Fujiyama A."/>
            <person name="Inagaki F."/>
            <person name="Takami H."/>
        </authorList>
    </citation>
    <scope>NUCLEOTIDE SEQUENCE</scope>
    <source>
        <strain evidence="2">Expedition CK06-06</strain>
    </source>
</reference>
<dbReference type="SUPFAM" id="SSF89447">
    <property type="entry name" value="AbrB/MazE/MraZ-like"/>
    <property type="match status" value="1"/>
</dbReference>
<dbReference type="InterPro" id="IPR052975">
    <property type="entry name" value="Repressor-like_regulatory"/>
</dbReference>
<dbReference type="InterPro" id="IPR037914">
    <property type="entry name" value="SpoVT-AbrB_sf"/>
</dbReference>
<organism evidence="2">
    <name type="scientific">marine sediment metagenome</name>
    <dbReference type="NCBI Taxonomy" id="412755"/>
    <lineage>
        <taxon>unclassified sequences</taxon>
        <taxon>metagenomes</taxon>
        <taxon>ecological metagenomes</taxon>
    </lineage>
</organism>
<dbReference type="PROSITE" id="PS51740">
    <property type="entry name" value="SPOVT_ABRB"/>
    <property type="match status" value="1"/>
</dbReference>
<protein>
    <recommendedName>
        <fullName evidence="1">SpoVT-AbrB domain-containing protein</fullName>
    </recommendedName>
</protein>
<dbReference type="Gene3D" id="2.10.260.10">
    <property type="match status" value="1"/>
</dbReference>
<evidence type="ECO:0000313" key="2">
    <source>
        <dbReference type="EMBL" id="GAH25004.1"/>
    </source>
</evidence>